<sequence length="235" mass="24125">MSAARVLMAGLLACPVAACAPAAWQDPFVVRGDSRAAAIPTVSVEHSYIPALDQGRPDSQVAYGAPDTPIYRDRPLNETLRGSIELADYTRALDLAGMMAPLRQAGPFTVFAVPNLPMEQLARASGPSGGVPAPAVLHRALAYSIVRGAYPAERLRQMVAAAPGNRVSLPTVAGGAVLVGRDPATGRLVLSDGAGGVAPIWIDGMPQSNGVLYLTRSLLGAAPPASDDGAPARTG</sequence>
<dbReference type="Proteomes" id="UP000577891">
    <property type="component" value="Unassembled WGS sequence"/>
</dbReference>
<dbReference type="AlphaFoldDB" id="A0A7W4J2I1"/>
<dbReference type="InterPro" id="IPR036378">
    <property type="entry name" value="FAS1_dom_sf"/>
</dbReference>
<feature type="chain" id="PRO_5030690683" description="FAS1 domain-containing protein" evidence="1">
    <location>
        <begin position="23"/>
        <end position="235"/>
    </location>
</feature>
<accession>A0A7W4J2I1</accession>
<evidence type="ECO:0000259" key="2">
    <source>
        <dbReference type="PROSITE" id="PS50213"/>
    </source>
</evidence>
<dbReference type="EMBL" id="JABEQE010000013">
    <property type="protein sequence ID" value="MBB2173258.1"/>
    <property type="molecule type" value="Genomic_DNA"/>
</dbReference>
<feature type="domain" description="FAS1" evidence="2">
    <location>
        <begin position="73"/>
        <end position="219"/>
    </location>
</feature>
<feature type="signal peptide" evidence="1">
    <location>
        <begin position="1"/>
        <end position="22"/>
    </location>
</feature>
<keyword evidence="4" id="KW-1185">Reference proteome</keyword>
<keyword evidence="1" id="KW-0732">Signal</keyword>
<reference evidence="3 4" key="1">
    <citation type="submission" date="2020-04" db="EMBL/GenBank/DDBJ databases">
        <title>Description of novel Gluconacetobacter.</title>
        <authorList>
            <person name="Sombolestani A."/>
        </authorList>
    </citation>
    <scope>NUCLEOTIDE SEQUENCE [LARGE SCALE GENOMIC DNA]</scope>
    <source>
        <strain evidence="3 4">LMG 27724</strain>
    </source>
</reference>
<evidence type="ECO:0000313" key="4">
    <source>
        <dbReference type="Proteomes" id="UP000577891"/>
    </source>
</evidence>
<protein>
    <recommendedName>
        <fullName evidence="2">FAS1 domain-containing protein</fullName>
    </recommendedName>
</protein>
<dbReference type="InterPro" id="IPR000782">
    <property type="entry name" value="FAS1_domain"/>
</dbReference>
<dbReference type="Gene3D" id="2.30.180.10">
    <property type="entry name" value="FAS1 domain"/>
    <property type="match status" value="1"/>
</dbReference>
<evidence type="ECO:0000256" key="1">
    <source>
        <dbReference type="SAM" id="SignalP"/>
    </source>
</evidence>
<evidence type="ECO:0000313" key="3">
    <source>
        <dbReference type="EMBL" id="MBB2173258.1"/>
    </source>
</evidence>
<gene>
    <name evidence="3" type="ORF">HLH35_14205</name>
</gene>
<name>A0A7W4J2I1_9PROT</name>
<dbReference type="RefSeq" id="WP_182979766.1">
    <property type="nucleotide sequence ID" value="NZ_BAABGB010000018.1"/>
</dbReference>
<dbReference type="SUPFAM" id="SSF82153">
    <property type="entry name" value="FAS1 domain"/>
    <property type="match status" value="1"/>
</dbReference>
<comment type="caution">
    <text evidence="3">The sequence shown here is derived from an EMBL/GenBank/DDBJ whole genome shotgun (WGS) entry which is preliminary data.</text>
</comment>
<proteinExistence type="predicted"/>
<dbReference type="PROSITE" id="PS50213">
    <property type="entry name" value="FAS1"/>
    <property type="match status" value="1"/>
</dbReference>
<organism evidence="3 4">
    <name type="scientific">Gluconacetobacter asukensis</name>
    <dbReference type="NCBI Taxonomy" id="1017181"/>
    <lineage>
        <taxon>Bacteria</taxon>
        <taxon>Pseudomonadati</taxon>
        <taxon>Pseudomonadota</taxon>
        <taxon>Alphaproteobacteria</taxon>
        <taxon>Acetobacterales</taxon>
        <taxon>Acetobacteraceae</taxon>
        <taxon>Gluconacetobacter</taxon>
    </lineage>
</organism>